<dbReference type="CDD" id="cd00383">
    <property type="entry name" value="trans_reg_C"/>
    <property type="match status" value="1"/>
</dbReference>
<dbReference type="PANTHER" id="PTHR36842:SF1">
    <property type="entry name" value="PROTEIN TOLB"/>
    <property type="match status" value="1"/>
</dbReference>
<dbReference type="KEGG" id="pdv:FFU37_00635"/>
<dbReference type="SMART" id="SM00862">
    <property type="entry name" value="Trans_reg_C"/>
    <property type="match status" value="1"/>
</dbReference>
<feature type="DNA-binding region" description="OmpR/PhoB-type" evidence="2">
    <location>
        <begin position="1"/>
        <end position="98"/>
    </location>
</feature>
<evidence type="ECO:0000313" key="6">
    <source>
        <dbReference type="Proteomes" id="UP000310065"/>
    </source>
</evidence>
<dbReference type="InterPro" id="IPR036388">
    <property type="entry name" value="WH-like_DNA-bd_sf"/>
</dbReference>
<keyword evidence="3" id="KW-0472">Membrane</keyword>
<feature type="transmembrane region" description="Helical" evidence="3">
    <location>
        <begin position="146"/>
        <end position="168"/>
    </location>
</feature>
<proteinExistence type="predicted"/>
<dbReference type="InterPro" id="IPR001867">
    <property type="entry name" value="OmpR/PhoB-type_DNA-bd"/>
</dbReference>
<name>A0A4P9IXJ7_9GAMM</name>
<accession>A0A4P9IXJ7</accession>
<evidence type="ECO:0000256" key="1">
    <source>
        <dbReference type="ARBA" id="ARBA00023125"/>
    </source>
</evidence>
<dbReference type="AlphaFoldDB" id="A0A4P9IXJ7"/>
<evidence type="ECO:0000313" key="5">
    <source>
        <dbReference type="EMBL" id="QCU73056.1"/>
    </source>
</evidence>
<evidence type="ECO:0000256" key="2">
    <source>
        <dbReference type="PROSITE-ProRule" id="PRU01091"/>
    </source>
</evidence>
<keyword evidence="3" id="KW-1133">Transmembrane helix</keyword>
<dbReference type="PROSITE" id="PS51755">
    <property type="entry name" value="OMPR_PHOB"/>
    <property type="match status" value="1"/>
</dbReference>
<dbReference type="EMBL" id="CP040558">
    <property type="protein sequence ID" value="QCU73056.1"/>
    <property type="molecule type" value="Genomic_DNA"/>
</dbReference>
<keyword evidence="3" id="KW-0812">Transmembrane</keyword>
<dbReference type="Gene3D" id="1.10.10.10">
    <property type="entry name" value="Winged helix-like DNA-binding domain superfamily/Winged helix DNA-binding domain"/>
    <property type="match status" value="1"/>
</dbReference>
<dbReference type="GO" id="GO:0003677">
    <property type="term" value="F:DNA binding"/>
    <property type="evidence" value="ECO:0007669"/>
    <property type="project" value="UniProtKB-UniRule"/>
</dbReference>
<dbReference type="PANTHER" id="PTHR36842">
    <property type="entry name" value="PROTEIN TOLB HOMOLOG"/>
    <property type="match status" value="1"/>
</dbReference>
<dbReference type="GO" id="GO:0000160">
    <property type="term" value="P:phosphorelay signal transduction system"/>
    <property type="evidence" value="ECO:0007669"/>
    <property type="project" value="InterPro"/>
</dbReference>
<evidence type="ECO:0000259" key="4">
    <source>
        <dbReference type="PROSITE" id="PS51755"/>
    </source>
</evidence>
<sequence length="713" mass="81395">MNYQIGPWQFISNRCVITSNHLERELDPLLVKLLLHFIDKPQQIVSRQELIESVWQQSFVDDNAINRAISELRKQLAHPIEKAPLLKTHYRKGYSLTVIPERLTQANVSNEPANILPDSPGISAKNEEIATATTSQPVQKKNSKKFLIYSLLVIICLCSLVWFGLFFINAPSSEKIKQITVNKVASTWNIGSEVHPEMSSDKQYLAYTNVEPENDVMHAFVKRLSDQREVEITYPGFQVSILSWQLNQHAVLIQATNLKQQQCEMVLVDLSQFPIVGEATLIKKCDLRYTGYAQVDESGEHIYYTEYKNEHEGSGLYKYDLELQKESIVIPPPGVMYGVIMPRLSSSGNKIAYILSQKGKPFSVFSYNFETHETKRLFKAKKSIISFAFDWLADDKGVIVFEDSDLSTIVFDENNIIKRTLTVTPAISPYYIAVQSANSLFYSANKTQAFSLIKATNLFNETPEYEPLYKSDEDDYHIVEVINEKGPAHIFVSERSGSSQLWLSQNGLTKQLSNFTYEGKSTFAIGGLRVSSKQDRVLLRINSDIAFFDVMSNKLYTIAEFKGRKILNYVWSKDNESIIYLERSGSENLFAQFNLLTRDTTILEDVKANKLISGADGTNYAITNNQLIKLSNKQSWELPKDARQAQLFAINGNYLYYSDAISRVARLNLEDKTVKDVHVDFKPIAFFISDNNQIFFTESKYKDMQIIQISWNN</sequence>
<protein>
    <submittedName>
        <fullName evidence="5">Winged helix family transcriptional regulator</fullName>
    </submittedName>
</protein>
<dbReference type="SUPFAM" id="SSF46894">
    <property type="entry name" value="C-terminal effector domain of the bipartite response regulators"/>
    <property type="match status" value="1"/>
</dbReference>
<organism evidence="5 6">
    <name type="scientific">Pseudoalteromonas distincta</name>
    <dbReference type="NCBI Taxonomy" id="77608"/>
    <lineage>
        <taxon>Bacteria</taxon>
        <taxon>Pseudomonadati</taxon>
        <taxon>Pseudomonadota</taxon>
        <taxon>Gammaproteobacteria</taxon>
        <taxon>Alteromonadales</taxon>
        <taxon>Pseudoalteromonadaceae</taxon>
        <taxon>Pseudoalteromonas</taxon>
    </lineage>
</organism>
<feature type="domain" description="OmpR/PhoB-type" evidence="4">
    <location>
        <begin position="1"/>
        <end position="98"/>
    </location>
</feature>
<dbReference type="InterPro" id="IPR016032">
    <property type="entry name" value="Sig_transdc_resp-reg_C-effctor"/>
</dbReference>
<gene>
    <name evidence="5" type="ORF">FFU37_00635</name>
</gene>
<evidence type="ECO:0000256" key="3">
    <source>
        <dbReference type="SAM" id="Phobius"/>
    </source>
</evidence>
<dbReference type="GO" id="GO:0006355">
    <property type="term" value="P:regulation of DNA-templated transcription"/>
    <property type="evidence" value="ECO:0007669"/>
    <property type="project" value="InterPro"/>
</dbReference>
<dbReference type="Proteomes" id="UP000310065">
    <property type="component" value="Chromosome L1"/>
</dbReference>
<reference evidence="5 6" key="1">
    <citation type="submission" date="2019-05" db="EMBL/GenBank/DDBJ databases">
        <title>Complete genome sequence of Pseudoalteromonas sp. 16-SW-7(T) isolated from the Okhotsk Sea, Russia.</title>
        <authorList>
            <person name="Nguyen T.H."/>
            <person name="Nedashkovskaya O.I."/>
            <person name="Kim S.-G."/>
        </authorList>
    </citation>
    <scope>NUCLEOTIDE SEQUENCE [LARGE SCALE GENOMIC DNA]</scope>
    <source>
        <strain evidence="5 6">16-SW-7</strain>
    </source>
</reference>
<dbReference type="GeneID" id="88774136"/>
<keyword evidence="1 2" id="KW-0238">DNA-binding</keyword>
<dbReference type="RefSeq" id="WP_138488434.1">
    <property type="nucleotide sequence ID" value="NZ_CP040558.1"/>
</dbReference>
<dbReference type="SUPFAM" id="SSF82171">
    <property type="entry name" value="DPP6 N-terminal domain-like"/>
    <property type="match status" value="1"/>
</dbReference>
<dbReference type="Pfam" id="PF00486">
    <property type="entry name" value="Trans_reg_C"/>
    <property type="match status" value="1"/>
</dbReference>